<evidence type="ECO:0000256" key="2">
    <source>
        <dbReference type="ARBA" id="ARBA00022679"/>
    </source>
</evidence>
<dbReference type="PROSITE" id="PS50980">
    <property type="entry name" value="COA_CT_NTER"/>
    <property type="match status" value="1"/>
</dbReference>
<dbReference type="PANTHER" id="PTHR42995:SF5">
    <property type="entry name" value="ACETYL-COENZYME A CARBOXYLASE CARBOXYL TRANSFERASE SUBUNIT BETA, CHLOROPLASTIC"/>
    <property type="match status" value="1"/>
</dbReference>
<evidence type="ECO:0000313" key="5">
    <source>
        <dbReference type="Proteomes" id="UP001174909"/>
    </source>
</evidence>
<dbReference type="GO" id="GO:0003989">
    <property type="term" value="F:acetyl-CoA carboxylase activity"/>
    <property type="evidence" value="ECO:0007669"/>
    <property type="project" value="InterPro"/>
</dbReference>
<dbReference type="Pfam" id="PF01039">
    <property type="entry name" value="Carboxyl_trans"/>
    <property type="match status" value="1"/>
</dbReference>
<dbReference type="SUPFAM" id="SSF52096">
    <property type="entry name" value="ClpP/crotonase"/>
    <property type="match status" value="1"/>
</dbReference>
<dbReference type="EMBL" id="CASHTH010001839">
    <property type="protein sequence ID" value="CAI8020597.1"/>
    <property type="molecule type" value="Genomic_DNA"/>
</dbReference>
<dbReference type="GO" id="GO:0009317">
    <property type="term" value="C:acetyl-CoA carboxylase complex"/>
    <property type="evidence" value="ECO:0007669"/>
    <property type="project" value="InterPro"/>
</dbReference>
<dbReference type="InterPro" id="IPR000438">
    <property type="entry name" value="Acetyl_CoA_COase_Trfase_b_su"/>
</dbReference>
<reference evidence="4" key="1">
    <citation type="submission" date="2023-03" db="EMBL/GenBank/DDBJ databases">
        <authorList>
            <person name="Steffen K."/>
            <person name="Cardenas P."/>
        </authorList>
    </citation>
    <scope>NUCLEOTIDE SEQUENCE</scope>
</reference>
<dbReference type="Gene3D" id="3.90.226.10">
    <property type="entry name" value="2-enoyl-CoA Hydratase, Chain A, domain 1"/>
    <property type="match status" value="1"/>
</dbReference>
<dbReference type="GO" id="GO:2001295">
    <property type="term" value="P:malonyl-CoA biosynthetic process"/>
    <property type="evidence" value="ECO:0007669"/>
    <property type="project" value="TreeGrafter"/>
</dbReference>
<dbReference type="GO" id="GO:0006633">
    <property type="term" value="P:fatty acid biosynthetic process"/>
    <property type="evidence" value="ECO:0007669"/>
    <property type="project" value="InterPro"/>
</dbReference>
<proteinExistence type="inferred from homology"/>
<dbReference type="PANTHER" id="PTHR42995">
    <property type="entry name" value="ACETYL-COENZYME A CARBOXYLASE CARBOXYL TRANSFERASE SUBUNIT BETA, CHLOROPLASTIC"/>
    <property type="match status" value="1"/>
</dbReference>
<organism evidence="4 5">
    <name type="scientific">Geodia barretti</name>
    <name type="common">Barrett's horny sponge</name>
    <dbReference type="NCBI Taxonomy" id="519541"/>
    <lineage>
        <taxon>Eukaryota</taxon>
        <taxon>Metazoa</taxon>
        <taxon>Porifera</taxon>
        <taxon>Demospongiae</taxon>
        <taxon>Heteroscleromorpha</taxon>
        <taxon>Tetractinellida</taxon>
        <taxon>Astrophorina</taxon>
        <taxon>Geodiidae</taxon>
        <taxon>Geodia</taxon>
    </lineage>
</organism>
<dbReference type="PRINTS" id="PR01070">
    <property type="entry name" value="ACCCTRFRASEB"/>
</dbReference>
<keyword evidence="2 4" id="KW-0808">Transferase</keyword>
<dbReference type="GO" id="GO:0016740">
    <property type="term" value="F:transferase activity"/>
    <property type="evidence" value="ECO:0007669"/>
    <property type="project" value="UniProtKB-KW"/>
</dbReference>
<dbReference type="InterPro" id="IPR034733">
    <property type="entry name" value="AcCoA_carboxyl_beta"/>
</dbReference>
<name>A0AA35S1Z4_GEOBA</name>
<sequence length="257" mass="27784">MSETSKTIPCRNCNAQIATETFAKNLKVCPHCDYHHYMSAHERLNLIIDVDSFEEYDANLYSIDSLEFPEYPEKLERDVAKTGLRSEMLSGIVNIGGYPTAVAIGDVGFIGGTCGSVIGEKVTRCIERALENRLPLVIVSVSGGMRMQEGTLALMQMAKTAAACAEYAKSGVFYISVVTDPTFGGATASYTSLGDVIVAEPGARVGFAGPLAVASLREELPEDFQKAEALLEHGFIDSIVHRADMRQMLVDLIAFAS</sequence>
<keyword evidence="5" id="KW-1185">Reference proteome</keyword>
<protein>
    <submittedName>
        <fullName evidence="4">Acetyl-coenzyme A carboxylase carboxyl transferase subunit beta</fullName>
    </submittedName>
</protein>
<dbReference type="AlphaFoldDB" id="A0AA35S1Z4"/>
<dbReference type="InterPro" id="IPR011762">
    <property type="entry name" value="COA_CT_N"/>
</dbReference>
<gene>
    <name evidence="4" type="ORF">GBAR_LOCUS12310</name>
</gene>
<comment type="caution">
    <text evidence="4">The sequence shown here is derived from an EMBL/GenBank/DDBJ whole genome shotgun (WGS) entry which is preliminary data.</text>
</comment>
<dbReference type="HAMAP" id="MF_01395">
    <property type="entry name" value="AcetylCoA_CT_beta"/>
    <property type="match status" value="1"/>
</dbReference>
<dbReference type="Proteomes" id="UP001174909">
    <property type="component" value="Unassembled WGS sequence"/>
</dbReference>
<evidence type="ECO:0000259" key="3">
    <source>
        <dbReference type="PROSITE" id="PS50980"/>
    </source>
</evidence>
<evidence type="ECO:0000313" key="4">
    <source>
        <dbReference type="EMBL" id="CAI8020597.1"/>
    </source>
</evidence>
<feature type="domain" description="CoA carboxyltransferase N-terminal" evidence="3">
    <location>
        <begin position="6"/>
        <end position="257"/>
    </location>
</feature>
<dbReference type="InterPro" id="IPR029045">
    <property type="entry name" value="ClpP/crotonase-like_dom_sf"/>
</dbReference>
<evidence type="ECO:0000256" key="1">
    <source>
        <dbReference type="ARBA" id="ARBA00011842"/>
    </source>
</evidence>
<comment type="subunit">
    <text evidence="1">Acetyl-CoA carboxylase is a heterohexamer composed of biotin carboxyl carrier protein, biotin carboxylase and 2 subunits each of ACCase subunit alpha and ACCase plastid-coded subunit beta (accD).</text>
</comment>
<accession>A0AA35S1Z4</accession>